<keyword evidence="1" id="KW-1133">Transmembrane helix</keyword>
<sequence>MVNESEIKSRQRAIKTKKLVKYLVLALILVLAGFGLYKLLKSSDDTSGLKPGVFFEAQSRDHIAIGSPHPEYNSNPPTGGWHYDIPAQTGIYDKELPDEQLIHNLEHGHIWITYRPGAIDNESIEKLVSLAKKYGPKMIMTPRAKNPGPIAIAAWQYLITFDKVDDENLRVIDNFIRVYRGKAGPENPLDFGFGDFRGKEAPTLTPMGQ</sequence>
<reference evidence="2 3" key="1">
    <citation type="journal article" date="2016" name="Nat. Commun.">
        <title>Thousands of microbial genomes shed light on interconnected biogeochemical processes in an aquifer system.</title>
        <authorList>
            <person name="Anantharaman K."/>
            <person name="Brown C.T."/>
            <person name="Hug L.A."/>
            <person name="Sharon I."/>
            <person name="Castelle C.J."/>
            <person name="Probst A.J."/>
            <person name="Thomas B.C."/>
            <person name="Singh A."/>
            <person name="Wilkins M.J."/>
            <person name="Karaoz U."/>
            <person name="Brodie E.L."/>
            <person name="Williams K.H."/>
            <person name="Hubbard S.S."/>
            <person name="Banfield J.F."/>
        </authorList>
    </citation>
    <scope>NUCLEOTIDE SEQUENCE [LARGE SCALE GENOMIC DNA]</scope>
</reference>
<accession>A0A1F8FD44</accession>
<name>A0A1F8FD44_9BACT</name>
<proteinExistence type="predicted"/>
<evidence type="ECO:0000313" key="3">
    <source>
        <dbReference type="Proteomes" id="UP000177167"/>
    </source>
</evidence>
<dbReference type="InterPro" id="IPR021454">
    <property type="entry name" value="DUF3105"/>
</dbReference>
<keyword evidence="1" id="KW-0472">Membrane</keyword>
<dbReference type="Proteomes" id="UP000177167">
    <property type="component" value="Unassembled WGS sequence"/>
</dbReference>
<feature type="transmembrane region" description="Helical" evidence="1">
    <location>
        <begin position="20"/>
        <end position="40"/>
    </location>
</feature>
<gene>
    <name evidence="2" type="ORF">A3J46_06400</name>
</gene>
<evidence type="ECO:0000313" key="2">
    <source>
        <dbReference type="EMBL" id="OGN10470.1"/>
    </source>
</evidence>
<dbReference type="AlphaFoldDB" id="A0A1F8FD44"/>
<dbReference type="Pfam" id="PF11303">
    <property type="entry name" value="DUF3105"/>
    <property type="match status" value="1"/>
</dbReference>
<organism evidence="2 3">
    <name type="scientific">Candidatus Yanofskybacteria bacterium RIFCSPHIGHO2_02_FULL_41_11</name>
    <dbReference type="NCBI Taxonomy" id="1802675"/>
    <lineage>
        <taxon>Bacteria</taxon>
        <taxon>Candidatus Yanofskyibacteriota</taxon>
    </lineage>
</organism>
<evidence type="ECO:0000256" key="1">
    <source>
        <dbReference type="SAM" id="Phobius"/>
    </source>
</evidence>
<dbReference type="EMBL" id="MGJP01000006">
    <property type="protein sequence ID" value="OGN10470.1"/>
    <property type="molecule type" value="Genomic_DNA"/>
</dbReference>
<evidence type="ECO:0008006" key="4">
    <source>
        <dbReference type="Google" id="ProtNLM"/>
    </source>
</evidence>
<comment type="caution">
    <text evidence="2">The sequence shown here is derived from an EMBL/GenBank/DDBJ whole genome shotgun (WGS) entry which is preliminary data.</text>
</comment>
<protein>
    <recommendedName>
        <fullName evidence="4">DUF3105 domain-containing protein</fullName>
    </recommendedName>
</protein>
<keyword evidence="1" id="KW-0812">Transmembrane</keyword>